<evidence type="ECO:0000259" key="4">
    <source>
        <dbReference type="Pfam" id="PF00016"/>
    </source>
</evidence>
<dbReference type="SUPFAM" id="SSF54966">
    <property type="entry name" value="RuBisCO, large subunit, small (N-terminal) domain"/>
    <property type="match status" value="1"/>
</dbReference>
<dbReference type="Gene3D" id="3.30.70.150">
    <property type="entry name" value="RuBisCO large subunit, N-terminal domain"/>
    <property type="match status" value="1"/>
</dbReference>
<comment type="cofactor">
    <cofactor evidence="1">
        <name>Mg(2+)</name>
        <dbReference type="ChEBI" id="CHEBI:18420"/>
    </cofactor>
</comment>
<gene>
    <name evidence="6" type="ORF">L1994_06790</name>
</gene>
<dbReference type="GeneID" id="79950090"/>
<dbReference type="InterPro" id="IPR033966">
    <property type="entry name" value="RuBisCO"/>
</dbReference>
<dbReference type="AlphaFoldDB" id="A0AAF0FJT2"/>
<proteinExistence type="predicted"/>
<dbReference type="KEGG" id="manq:L1994_06790"/>
<keyword evidence="3" id="KW-0460">Magnesium</keyword>
<dbReference type="SUPFAM" id="SSF51649">
    <property type="entry name" value="RuBisCo, C-terminal domain"/>
    <property type="match status" value="1"/>
</dbReference>
<dbReference type="PROSITE" id="PS00157">
    <property type="entry name" value="RUBISCO_LARGE"/>
    <property type="match status" value="1"/>
</dbReference>
<organism evidence="6 7">
    <name type="scientific">Methanomicrobium antiquum</name>
    <dbReference type="NCBI Taxonomy" id="487686"/>
    <lineage>
        <taxon>Archaea</taxon>
        <taxon>Methanobacteriati</taxon>
        <taxon>Methanobacteriota</taxon>
        <taxon>Stenosarchaea group</taxon>
        <taxon>Methanomicrobia</taxon>
        <taxon>Methanomicrobiales</taxon>
        <taxon>Methanomicrobiaceae</taxon>
        <taxon>Methanomicrobium</taxon>
    </lineage>
</organism>
<accession>A0AAF0FJT2</accession>
<dbReference type="InterPro" id="IPR020878">
    <property type="entry name" value="RuBisCo_large_chain_AS"/>
</dbReference>
<reference evidence="6" key="1">
    <citation type="submission" date="2022-01" db="EMBL/GenBank/DDBJ databases">
        <title>Complete genome of Methanomicrobium antiquum DSM 21220.</title>
        <authorList>
            <person name="Chen S.-C."/>
            <person name="You Y.-T."/>
            <person name="Zhou Y.-Z."/>
            <person name="Lai M.-C."/>
        </authorList>
    </citation>
    <scope>NUCLEOTIDE SEQUENCE</scope>
    <source>
        <strain evidence="6">DSM 21220</strain>
    </source>
</reference>
<dbReference type="EMBL" id="CP091092">
    <property type="protein sequence ID" value="WFN35868.1"/>
    <property type="molecule type" value="Genomic_DNA"/>
</dbReference>
<dbReference type="InterPro" id="IPR036376">
    <property type="entry name" value="RuBisCO_lsu_C_sf"/>
</dbReference>
<evidence type="ECO:0000259" key="5">
    <source>
        <dbReference type="Pfam" id="PF02788"/>
    </source>
</evidence>
<evidence type="ECO:0000313" key="6">
    <source>
        <dbReference type="EMBL" id="WFN35868.1"/>
    </source>
</evidence>
<dbReference type="Pfam" id="PF02788">
    <property type="entry name" value="RuBisCO_large_N"/>
    <property type="match status" value="1"/>
</dbReference>
<feature type="domain" description="Ribulose bisphosphate carboxylase large subunit ferrodoxin-like N-terminal" evidence="5">
    <location>
        <begin position="2"/>
        <end position="107"/>
    </location>
</feature>
<dbReference type="Pfam" id="PF00016">
    <property type="entry name" value="RuBisCO_large"/>
    <property type="match status" value="1"/>
</dbReference>
<dbReference type="InterPro" id="IPR000685">
    <property type="entry name" value="RuBisCO_lsu_C"/>
</dbReference>
<name>A0AAF0FJT2_9EURY</name>
<evidence type="ECO:0000256" key="2">
    <source>
        <dbReference type="ARBA" id="ARBA00022723"/>
    </source>
</evidence>
<dbReference type="RefSeq" id="WP_278098707.1">
    <property type="nucleotide sequence ID" value="NZ_CP091092.1"/>
</dbReference>
<dbReference type="PANTHER" id="PTHR42704:SF17">
    <property type="entry name" value="RIBULOSE BISPHOSPHATE CARBOXYLASE LARGE CHAIN"/>
    <property type="match status" value="1"/>
</dbReference>
<dbReference type="InterPro" id="IPR017443">
    <property type="entry name" value="RuBisCO_lsu_fd_N"/>
</dbReference>
<evidence type="ECO:0000256" key="3">
    <source>
        <dbReference type="ARBA" id="ARBA00022842"/>
    </source>
</evidence>
<sequence length="400" mass="43466">MTEVTAIYYFEPETGTTPEFAAQAIADEETTGTWTDLSTRTDYVERLDGKVLSLKPSGDGYITEILYPAEIFEPGNISQYLSVIAGNLFGLGRLKCVRLLDVDFPKELTRFNGPNFGIKGVRKLIGTEKSKRPHVGTIIKPKVGLNPKDTAEVAYLAAIGGVDFIKDDETLTDQKFCPLFERVETVMSRLDDAMSETGRSILYAANVSERADKIVERARKAVDCGANAVMVDVITCGFCAVEALAQDPGINVPIHVHRTMHAAMTRNTKHGIAMRPIARLVRLAGGDQLHTGTVSGKMGHDPKDIIVDNKTLTDEYFGLNPVFPVASGGLYPGKVHAELSALGTEIILQAGGGIHGHPDGTKYGAMAMRQAVDAFMEGASPEEYAKTHRELRLAIEKWGI</sequence>
<dbReference type="InterPro" id="IPR036422">
    <property type="entry name" value="RuBisCO_lsu_N_sf"/>
</dbReference>
<protein>
    <submittedName>
        <fullName evidence="6">RuBisCO large subunit C-terminal-like domain-containing protein</fullName>
    </submittedName>
</protein>
<dbReference type="GO" id="GO:0016984">
    <property type="term" value="F:ribulose-bisphosphate carboxylase activity"/>
    <property type="evidence" value="ECO:0007669"/>
    <property type="project" value="InterPro"/>
</dbReference>
<feature type="domain" description="Ribulose bisphosphate carboxylase large subunit C-terminal" evidence="4">
    <location>
        <begin position="128"/>
        <end position="398"/>
    </location>
</feature>
<dbReference type="SFLD" id="SFLDG00301">
    <property type="entry name" value="RuBisCO-like_proteins"/>
    <property type="match status" value="1"/>
</dbReference>
<evidence type="ECO:0000313" key="7">
    <source>
        <dbReference type="Proteomes" id="UP001218895"/>
    </source>
</evidence>
<dbReference type="Gene3D" id="3.20.20.110">
    <property type="entry name" value="Ribulose bisphosphate carboxylase, large subunit, C-terminal domain"/>
    <property type="match status" value="1"/>
</dbReference>
<dbReference type="GO" id="GO:0000287">
    <property type="term" value="F:magnesium ion binding"/>
    <property type="evidence" value="ECO:0007669"/>
    <property type="project" value="InterPro"/>
</dbReference>
<dbReference type="Proteomes" id="UP001218895">
    <property type="component" value="Chromosome"/>
</dbReference>
<dbReference type="PANTHER" id="PTHR42704">
    <property type="entry name" value="RIBULOSE BISPHOSPHATE CARBOXYLASE"/>
    <property type="match status" value="1"/>
</dbReference>
<dbReference type="SFLD" id="SFLDS00014">
    <property type="entry name" value="RuBisCO"/>
    <property type="match status" value="1"/>
</dbReference>
<keyword evidence="7" id="KW-1185">Reference proteome</keyword>
<dbReference type="GO" id="GO:0015977">
    <property type="term" value="P:carbon fixation"/>
    <property type="evidence" value="ECO:0007669"/>
    <property type="project" value="InterPro"/>
</dbReference>
<keyword evidence="2" id="KW-0479">Metal-binding</keyword>
<evidence type="ECO:0000256" key="1">
    <source>
        <dbReference type="ARBA" id="ARBA00001946"/>
    </source>
</evidence>